<dbReference type="Proteomes" id="UP000243374">
    <property type="component" value="Unassembled WGS sequence"/>
</dbReference>
<dbReference type="AlphaFoldDB" id="A0A662ZB02"/>
<evidence type="ECO:0000259" key="1">
    <source>
        <dbReference type="Pfam" id="PF01973"/>
    </source>
</evidence>
<evidence type="ECO:0000313" key="2">
    <source>
        <dbReference type="EMBL" id="SFK27190.1"/>
    </source>
</evidence>
<dbReference type="InterPro" id="IPR002826">
    <property type="entry name" value="MptE-like"/>
</dbReference>
<dbReference type="EMBL" id="FOSF01000047">
    <property type="protein sequence ID" value="SFK27190.1"/>
    <property type="molecule type" value="Genomic_DNA"/>
</dbReference>
<reference evidence="2 3" key="1">
    <citation type="submission" date="2016-10" db="EMBL/GenBank/DDBJ databases">
        <authorList>
            <person name="Varghese N."/>
            <person name="Submissions S."/>
        </authorList>
    </citation>
    <scope>NUCLEOTIDE SEQUENCE [LARGE SCALE GENOMIC DNA]</scope>
    <source>
        <strain evidence="2 3">22B</strain>
    </source>
</reference>
<dbReference type="Pfam" id="PF01973">
    <property type="entry name" value="MptE-like"/>
    <property type="match status" value="1"/>
</dbReference>
<accession>A0A662ZB02</accession>
<protein>
    <recommendedName>
        <fullName evidence="1">6-hydroxymethylpterin diphosphokinase MptE-like domain-containing protein</fullName>
    </recommendedName>
</protein>
<gene>
    <name evidence="2" type="ORF">SAMN04487865_10474</name>
</gene>
<feature type="domain" description="6-hydroxymethylpterin diphosphokinase MptE-like" evidence="1">
    <location>
        <begin position="197"/>
        <end position="372"/>
    </location>
</feature>
<sequence length="445" mass="50899">MEHPLSIPELQDEFSKDRLDKNLNRITVYNQDLKQKLMNRKNEGSYEVITDQGLEKTLIVNNLQLTSRYDRQAFAKFRCRKLKLDQIIVVFGFGLGDEVCYLSQVTSYDIYVIILNPRLFYEIIGRLDKIDVLLSPNIHFVIPDETFPFTENSIINPVELYIEQSVYNNLKTKLINIIDDFYLKDFVDNTLEDEAEENLKANYDFLKTATLLSEDDLISFDKKIAIAAAGPSLKNNLDTIKSLKKVQNITLIAIDVVIKYLLKHGIIPEVIVTSDSHITPEIIGDITEYKDNLRNSLLIFSAKTPRNVIDQFHCKKRVLFTARQTKFFDYIAKEQADFVRINGSVLNLAAEIAIKAKPKNILLFGTDFAFLDNQTHAGRSNSANLFRDIGTVTVKCNDGAVRNTVKPYTYYRYLLEQTISQNKEISFDNYSKTGAVILGTNLVVD</sequence>
<dbReference type="PANTHER" id="PTHR41786">
    <property type="entry name" value="MOTILITY ACCESSORY FACTOR MAF"/>
    <property type="match status" value="1"/>
</dbReference>
<dbReference type="OrthoDB" id="8708422at2"/>
<evidence type="ECO:0000313" key="3">
    <source>
        <dbReference type="Proteomes" id="UP000243374"/>
    </source>
</evidence>
<proteinExistence type="predicted"/>
<organism evidence="2 3">
    <name type="scientific">Succinivibrio dextrinosolvens</name>
    <dbReference type="NCBI Taxonomy" id="83771"/>
    <lineage>
        <taxon>Bacteria</taxon>
        <taxon>Pseudomonadati</taxon>
        <taxon>Pseudomonadota</taxon>
        <taxon>Gammaproteobacteria</taxon>
        <taxon>Aeromonadales</taxon>
        <taxon>Succinivibrionaceae</taxon>
        <taxon>Succinivibrio</taxon>
    </lineage>
</organism>
<name>A0A662ZB02_9GAMM</name>
<dbReference type="RefSeq" id="WP_074841223.1">
    <property type="nucleotide sequence ID" value="NZ_CP047056.1"/>
</dbReference>
<dbReference type="PANTHER" id="PTHR41786:SF1">
    <property type="entry name" value="6-HYDROXYMETHYLPTERIN DIPHOSPHOKINASE MPTE-LIKE DOMAIN-CONTAINING PROTEIN"/>
    <property type="match status" value="1"/>
</dbReference>
<keyword evidence="3" id="KW-1185">Reference proteome</keyword>